<dbReference type="OrthoDB" id="7464126at2759"/>
<dbReference type="SUPFAM" id="SSF48403">
    <property type="entry name" value="Ankyrin repeat"/>
    <property type="match status" value="1"/>
</dbReference>
<dbReference type="Gene3D" id="1.25.40.20">
    <property type="entry name" value="Ankyrin repeat-containing domain"/>
    <property type="match status" value="1"/>
</dbReference>
<accession>A0A0U5CI37</accession>
<sequence>MVRHSVIAFLETEWRGAERFDLGEAKEEMANIIATYLNYEIFFKTLSTVKSPRVQGAAIASAVTKAAARSLGQSQRLALKLLRANGRADRNIGPTLLEALGNCKAEPPSFFYQYADHGWPEHIWNLDYTNPALRRALLKLLTMVDPNRVDSNGDTPLSHAAAHGFSEAVSHRLANGAQDIYGSSGLTPFMRAVKADILLWHGSS</sequence>
<dbReference type="STRING" id="454130.A0A0U5CI37"/>
<name>A0A0U5CI37_ASPCI</name>
<evidence type="ECO:0000313" key="1">
    <source>
        <dbReference type="EMBL" id="CEL10506.1"/>
    </source>
</evidence>
<dbReference type="InterPro" id="IPR036770">
    <property type="entry name" value="Ankyrin_rpt-contain_sf"/>
</dbReference>
<dbReference type="Proteomes" id="UP000054771">
    <property type="component" value="Unassembled WGS sequence"/>
</dbReference>
<evidence type="ECO:0008006" key="3">
    <source>
        <dbReference type="Google" id="ProtNLM"/>
    </source>
</evidence>
<gene>
    <name evidence="1" type="ORF">ASPCAL13625</name>
</gene>
<reference evidence="2" key="1">
    <citation type="journal article" date="2016" name="Genome Announc.">
        <title>Draft genome sequences of fungus Aspergillus calidoustus.</title>
        <authorList>
            <person name="Horn F."/>
            <person name="Linde J."/>
            <person name="Mattern D.J."/>
            <person name="Walther G."/>
            <person name="Guthke R."/>
            <person name="Scherlach K."/>
            <person name="Martin K."/>
            <person name="Brakhage A.A."/>
            <person name="Petzke L."/>
            <person name="Valiante V."/>
        </authorList>
    </citation>
    <scope>NUCLEOTIDE SEQUENCE [LARGE SCALE GENOMIC DNA]</scope>
    <source>
        <strain evidence="2">SF006504</strain>
    </source>
</reference>
<organism evidence="1 2">
    <name type="scientific">Aspergillus calidoustus</name>
    <dbReference type="NCBI Taxonomy" id="454130"/>
    <lineage>
        <taxon>Eukaryota</taxon>
        <taxon>Fungi</taxon>
        <taxon>Dikarya</taxon>
        <taxon>Ascomycota</taxon>
        <taxon>Pezizomycotina</taxon>
        <taxon>Eurotiomycetes</taxon>
        <taxon>Eurotiomycetidae</taxon>
        <taxon>Eurotiales</taxon>
        <taxon>Aspergillaceae</taxon>
        <taxon>Aspergillus</taxon>
        <taxon>Aspergillus subgen. Nidulantes</taxon>
    </lineage>
</organism>
<proteinExistence type="predicted"/>
<keyword evidence="2" id="KW-1185">Reference proteome</keyword>
<protein>
    <recommendedName>
        <fullName evidence="3">Ankyrin repeat protein</fullName>
    </recommendedName>
</protein>
<dbReference type="AlphaFoldDB" id="A0A0U5CI37"/>
<evidence type="ECO:0000313" key="2">
    <source>
        <dbReference type="Proteomes" id="UP000054771"/>
    </source>
</evidence>
<dbReference type="EMBL" id="CDMC01000019">
    <property type="protein sequence ID" value="CEL10506.1"/>
    <property type="molecule type" value="Genomic_DNA"/>
</dbReference>